<evidence type="ECO:0000313" key="2">
    <source>
        <dbReference type="Proteomes" id="UP001172159"/>
    </source>
</evidence>
<organism evidence="1 2">
    <name type="scientific">Apiosordaria backusii</name>
    <dbReference type="NCBI Taxonomy" id="314023"/>
    <lineage>
        <taxon>Eukaryota</taxon>
        <taxon>Fungi</taxon>
        <taxon>Dikarya</taxon>
        <taxon>Ascomycota</taxon>
        <taxon>Pezizomycotina</taxon>
        <taxon>Sordariomycetes</taxon>
        <taxon>Sordariomycetidae</taxon>
        <taxon>Sordariales</taxon>
        <taxon>Lasiosphaeriaceae</taxon>
        <taxon>Apiosordaria</taxon>
    </lineage>
</organism>
<dbReference type="Proteomes" id="UP001172159">
    <property type="component" value="Unassembled WGS sequence"/>
</dbReference>
<dbReference type="AlphaFoldDB" id="A0AA40ETE0"/>
<dbReference type="EMBL" id="JAUKTV010000002">
    <property type="protein sequence ID" value="KAK0745040.1"/>
    <property type="molecule type" value="Genomic_DNA"/>
</dbReference>
<comment type="caution">
    <text evidence="1">The sequence shown here is derived from an EMBL/GenBank/DDBJ whole genome shotgun (WGS) entry which is preliminary data.</text>
</comment>
<gene>
    <name evidence="1" type="ORF">B0T21DRAFT_96610</name>
</gene>
<accession>A0AA40ETE0</accession>
<name>A0AA40ETE0_9PEZI</name>
<reference evidence="1" key="1">
    <citation type="submission" date="2023-06" db="EMBL/GenBank/DDBJ databases">
        <title>Genome-scale phylogeny and comparative genomics of the fungal order Sordariales.</title>
        <authorList>
            <consortium name="Lawrence Berkeley National Laboratory"/>
            <person name="Hensen N."/>
            <person name="Bonometti L."/>
            <person name="Westerberg I."/>
            <person name="Brannstrom I.O."/>
            <person name="Guillou S."/>
            <person name="Cros-Aarteil S."/>
            <person name="Calhoun S."/>
            <person name="Haridas S."/>
            <person name="Kuo A."/>
            <person name="Mondo S."/>
            <person name="Pangilinan J."/>
            <person name="Riley R."/>
            <person name="Labutti K."/>
            <person name="Andreopoulos B."/>
            <person name="Lipzen A."/>
            <person name="Chen C."/>
            <person name="Yanf M."/>
            <person name="Daum C."/>
            <person name="Ng V."/>
            <person name="Clum A."/>
            <person name="Steindorff A."/>
            <person name="Ohm R."/>
            <person name="Martin F."/>
            <person name="Silar P."/>
            <person name="Natvig D."/>
            <person name="Lalanne C."/>
            <person name="Gautier V."/>
            <person name="Ament-Velasquez S.L."/>
            <person name="Kruys A."/>
            <person name="Hutchinson M.I."/>
            <person name="Powell A.J."/>
            <person name="Barry K."/>
            <person name="Miller A.N."/>
            <person name="Grigoriev I.V."/>
            <person name="Debuchy R."/>
            <person name="Gladieux P."/>
            <person name="Thoren M.H."/>
            <person name="Johannesson H."/>
        </authorList>
    </citation>
    <scope>NUCLEOTIDE SEQUENCE</scope>
    <source>
        <strain evidence="1">CBS 540.89</strain>
    </source>
</reference>
<keyword evidence="2" id="KW-1185">Reference proteome</keyword>
<evidence type="ECO:0000313" key="1">
    <source>
        <dbReference type="EMBL" id="KAK0745040.1"/>
    </source>
</evidence>
<proteinExistence type="predicted"/>
<sequence>MLTLPHIFVWAAIMPSLSKRHVRNSVLRVCSQSSEPLVGPARVFPLAPASPVQVTSVPCPGRACWEECTNNSLPAKRLQWATQPNLHVSQSEGLSTPASDTAPKRLSCVVVLHWTSWTATRQLFGQPIGSLPKLREPLRSDVARAGIIAAQCMCRIQFTIASVEVRKGEKLERPTSGLHPRDPWA</sequence>
<protein>
    <submittedName>
        <fullName evidence="1">Uncharacterized protein</fullName>
    </submittedName>
</protein>